<protein>
    <submittedName>
        <fullName evidence="1">Uncharacterized protein</fullName>
    </submittedName>
</protein>
<dbReference type="Proteomes" id="UP000287651">
    <property type="component" value="Unassembled WGS sequence"/>
</dbReference>
<organism evidence="1 2">
    <name type="scientific">Ensete ventricosum</name>
    <name type="common">Abyssinian banana</name>
    <name type="synonym">Musa ensete</name>
    <dbReference type="NCBI Taxonomy" id="4639"/>
    <lineage>
        <taxon>Eukaryota</taxon>
        <taxon>Viridiplantae</taxon>
        <taxon>Streptophyta</taxon>
        <taxon>Embryophyta</taxon>
        <taxon>Tracheophyta</taxon>
        <taxon>Spermatophyta</taxon>
        <taxon>Magnoliopsida</taxon>
        <taxon>Liliopsida</taxon>
        <taxon>Zingiberales</taxon>
        <taxon>Musaceae</taxon>
        <taxon>Ensete</taxon>
    </lineage>
</organism>
<dbReference type="PANTHER" id="PTHR13690">
    <property type="entry name" value="TRANSCRIPTION FACTOR POSF21-RELATED"/>
    <property type="match status" value="1"/>
</dbReference>
<dbReference type="GO" id="GO:0003700">
    <property type="term" value="F:DNA-binding transcription factor activity"/>
    <property type="evidence" value="ECO:0007669"/>
    <property type="project" value="TreeGrafter"/>
</dbReference>
<evidence type="ECO:0000313" key="2">
    <source>
        <dbReference type="Proteomes" id="UP000287651"/>
    </source>
</evidence>
<comment type="caution">
    <text evidence="1">The sequence shown here is derived from an EMBL/GenBank/DDBJ whole genome shotgun (WGS) entry which is preliminary data.</text>
</comment>
<reference evidence="1 2" key="1">
    <citation type="journal article" date="2014" name="Agronomy (Basel)">
        <title>A Draft Genome Sequence for Ensete ventricosum, the Drought-Tolerant Tree Against Hunger.</title>
        <authorList>
            <person name="Harrison J."/>
            <person name="Moore K.A."/>
            <person name="Paszkiewicz K."/>
            <person name="Jones T."/>
            <person name="Grant M."/>
            <person name="Ambacheew D."/>
            <person name="Muzemil S."/>
            <person name="Studholme D.J."/>
        </authorList>
    </citation>
    <scope>NUCLEOTIDE SEQUENCE [LARGE SCALE GENOMIC DNA]</scope>
</reference>
<sequence>MNLSARCKHYRLRQPLFRRSSHFYKYELPTGFCRSLLLENLKAHGLMSDSLIMQRDTTDLTAENRELKLRLQAMEQQAQLRDGMCSTIH</sequence>
<accession>A0A427AUL3</accession>
<gene>
    <name evidence="1" type="ORF">B296_00002675</name>
</gene>
<dbReference type="PANTHER" id="PTHR13690:SF86">
    <property type="entry name" value="TRANSCRIPTION FACTOR VIP1"/>
    <property type="match status" value="1"/>
</dbReference>
<evidence type="ECO:0000313" key="1">
    <source>
        <dbReference type="EMBL" id="RRT79933.1"/>
    </source>
</evidence>
<dbReference type="AlphaFoldDB" id="A0A427AUL3"/>
<dbReference type="EMBL" id="AMZH03001276">
    <property type="protein sequence ID" value="RRT79933.1"/>
    <property type="molecule type" value="Genomic_DNA"/>
</dbReference>
<name>A0A427AUL3_ENSVE</name>
<proteinExistence type="predicted"/>
<dbReference type="GO" id="GO:0005634">
    <property type="term" value="C:nucleus"/>
    <property type="evidence" value="ECO:0007669"/>
    <property type="project" value="TreeGrafter"/>
</dbReference>